<dbReference type="Pfam" id="PF05729">
    <property type="entry name" value="NACHT"/>
    <property type="match status" value="1"/>
</dbReference>
<dbReference type="SUPFAM" id="SSF52540">
    <property type="entry name" value="P-loop containing nucleoside triphosphate hydrolases"/>
    <property type="match status" value="1"/>
</dbReference>
<dbReference type="Proteomes" id="UP000646749">
    <property type="component" value="Unassembled WGS sequence"/>
</dbReference>
<proteinExistence type="predicted"/>
<evidence type="ECO:0000259" key="1">
    <source>
        <dbReference type="PROSITE" id="PS50837"/>
    </source>
</evidence>
<organism evidence="2 3">
    <name type="scientific">Plantactinospora endophytica</name>
    <dbReference type="NCBI Taxonomy" id="673535"/>
    <lineage>
        <taxon>Bacteria</taxon>
        <taxon>Bacillati</taxon>
        <taxon>Actinomycetota</taxon>
        <taxon>Actinomycetes</taxon>
        <taxon>Micromonosporales</taxon>
        <taxon>Micromonosporaceae</taxon>
        <taxon>Plantactinospora</taxon>
    </lineage>
</organism>
<protein>
    <recommendedName>
        <fullName evidence="1">NACHT domain-containing protein</fullName>
    </recommendedName>
</protein>
<gene>
    <name evidence="2" type="ORF">Pen02_81170</name>
</gene>
<dbReference type="EMBL" id="BONW01000052">
    <property type="protein sequence ID" value="GIG93181.1"/>
    <property type="molecule type" value="Genomic_DNA"/>
</dbReference>
<comment type="caution">
    <text evidence="2">The sequence shown here is derived from an EMBL/GenBank/DDBJ whole genome shotgun (WGS) entry which is preliminary data.</text>
</comment>
<dbReference type="RefSeq" id="WP_203871475.1">
    <property type="nucleotide sequence ID" value="NZ_BONW01000052.1"/>
</dbReference>
<evidence type="ECO:0000313" key="2">
    <source>
        <dbReference type="EMBL" id="GIG93181.1"/>
    </source>
</evidence>
<dbReference type="PROSITE" id="PS50837">
    <property type="entry name" value="NACHT"/>
    <property type="match status" value="1"/>
</dbReference>
<dbReference type="InterPro" id="IPR027417">
    <property type="entry name" value="P-loop_NTPase"/>
</dbReference>
<feature type="domain" description="NACHT" evidence="1">
    <location>
        <begin position="231"/>
        <end position="353"/>
    </location>
</feature>
<evidence type="ECO:0000313" key="3">
    <source>
        <dbReference type="Proteomes" id="UP000646749"/>
    </source>
</evidence>
<reference evidence="2 3" key="1">
    <citation type="submission" date="2021-01" db="EMBL/GenBank/DDBJ databases">
        <title>Whole genome shotgun sequence of Plantactinospora endophytica NBRC 110450.</title>
        <authorList>
            <person name="Komaki H."/>
            <person name="Tamura T."/>
        </authorList>
    </citation>
    <scope>NUCLEOTIDE SEQUENCE [LARGE SCALE GENOMIC DNA]</scope>
    <source>
        <strain evidence="2 3">NBRC 110450</strain>
    </source>
</reference>
<keyword evidence="3" id="KW-1185">Reference proteome</keyword>
<accession>A0ABQ4EFY5</accession>
<dbReference type="PANTHER" id="PTHR46844:SF1">
    <property type="entry name" value="SLR5058 PROTEIN"/>
    <property type="match status" value="1"/>
</dbReference>
<dbReference type="InterPro" id="IPR007111">
    <property type="entry name" value="NACHT_NTPase"/>
</dbReference>
<dbReference type="PANTHER" id="PTHR46844">
    <property type="entry name" value="SLR5058 PROTEIN"/>
    <property type="match status" value="1"/>
</dbReference>
<dbReference type="Gene3D" id="3.40.50.300">
    <property type="entry name" value="P-loop containing nucleotide triphosphate hydrolases"/>
    <property type="match status" value="1"/>
</dbReference>
<sequence>MVNTGLEATLSRTVGRIVGQLLSGVRGEMRVRRLRDAARPLMAERTAAGLIDEVSPSQMGGFAAYLTSPEFEQVALQVVIGRMHRGVGAREEHLSAVREQIRHGLRLVACLPAECLLGLTDVVLDALLAAAGAETASPDTAPEVLVALGHVTAAGARNGAFLGRLTDVVRIYDEWARLRAQVSLMHGEMRMPHNGKVRSVPWDRLYVAPSLHLDSREDAAVDIEELTEPGRRHVILGDPGAGKSTLAEKLTHDLAADPDGTVVPLLVVLRHFSAALEAGERTVAEHLVAVCKAPYNVDLTADTVEYLVMNNRAVVIFDGLDELTDIGLRRRVTDLIKGFVLLHPLVPVVATSRRIGYAEASLDPALFRTCGLAPFDKDRVETYARRWFHLDDGAPPAARDRLASMFLKESKPIEDLRSSPLLLSVLCAIYAADHFIPRNRGQVYERCALMVFEQWDQLRGVSRRLGFEGRVRSAVQHLAWTLLTRHAVPEQPRGRIKRILEQHLTGKGFDDDQAAAVAAEFLDYCAGRAWILAEVGSTVTEPIFGFAHRTFLEYFATEYLVRRSRTPVRVWKQLAPRVRRNEWEVVAQLALQLIERNIDDGGDRLLRHAMGDLSGLLGEERDALIAFCARSLGDVCVSPDVVIRVVDMVVDRACGWDETGRFQVLPSTEFFTVLDSVDGPLYTVLYRSLPGNLPFVRHRLTEAFGRRLEADDNIAHFLVSNLSRGLAMEDETRRTTWIEIQKQLEGQYEEACQRWRHRWPWARLRHGSAAADVLTLHGVSPFYVADGALSGAGYPWVVELLVNDLSVASVEPVPLTDAAHKLRDLLVRQPTPWLPRIEPAPTDRTSFTVQRIEEEPVPNGGEDLATRLVLILPYLEFGPDRKNRATVIDRLWECRVGGEPKQEAFELELRDRNIPVHVREFLMRWMRGHIDVVGETQPLR</sequence>
<name>A0ABQ4EFY5_9ACTN</name>